<proteinExistence type="predicted"/>
<reference evidence="1" key="1">
    <citation type="journal article" date="2012" name="Science">
        <title>Fermentation, hydrogen, and sulfur metabolism in multiple uncultivated bacterial phyla.</title>
        <authorList>
            <person name="Wrighton K.C."/>
            <person name="Thomas B.C."/>
            <person name="Sharon I."/>
            <person name="Miller C.S."/>
            <person name="Castelle C.J."/>
            <person name="VerBerkmoes N.C."/>
            <person name="Wilkins M.J."/>
            <person name="Hettich R.L."/>
            <person name="Lipton M.S."/>
            <person name="Williams K.H."/>
            <person name="Long P.E."/>
            <person name="Banfield J.F."/>
        </authorList>
    </citation>
    <scope>NUCLEOTIDE SEQUENCE [LARGE SCALE GENOMIC DNA]</scope>
</reference>
<dbReference type="EMBL" id="AMFJ01036153">
    <property type="protein sequence ID" value="EKD24862.1"/>
    <property type="molecule type" value="Genomic_DNA"/>
</dbReference>
<sequence>MSQFTEWIALQWTILVKTHRFGNDTISSSLLKALWEDKTLEKQNRIPLEIRKIRLDDNFENQPENDTINFLKELITKNLKVKDSEKFHNWIVLHVSEIFRPELIHSDIYKDPNNKDGSIAIWKIRKNDKIVFWKEDIWTSNNLEKTIKTCLSHVLKNENDIVTIEEAQENQFVISKITFKPSI</sequence>
<protein>
    <submittedName>
        <fullName evidence="1">Uncharacterized protein</fullName>
    </submittedName>
</protein>
<name>K1XI89_9BACT</name>
<comment type="caution">
    <text evidence="1">The sequence shown here is derived from an EMBL/GenBank/DDBJ whole genome shotgun (WGS) entry which is preliminary data.</text>
</comment>
<organism evidence="1">
    <name type="scientific">uncultured bacterium</name>
    <name type="common">gcode 4</name>
    <dbReference type="NCBI Taxonomy" id="1234023"/>
    <lineage>
        <taxon>Bacteria</taxon>
        <taxon>environmental samples</taxon>
    </lineage>
</organism>
<dbReference type="AlphaFoldDB" id="K1XI89"/>
<gene>
    <name evidence="1" type="ORF">ACD_80C00146G0017</name>
</gene>
<evidence type="ECO:0000313" key="1">
    <source>
        <dbReference type="EMBL" id="EKD24862.1"/>
    </source>
</evidence>
<accession>K1XI89</accession>